<dbReference type="InParanoid" id="A0A1Y2DD41"/>
<protein>
    <submittedName>
        <fullName evidence="2">Uncharacterized protein</fullName>
    </submittedName>
</protein>
<evidence type="ECO:0000256" key="1">
    <source>
        <dbReference type="SAM" id="MobiDB-lite"/>
    </source>
</evidence>
<dbReference type="Proteomes" id="UP000193467">
    <property type="component" value="Unassembled WGS sequence"/>
</dbReference>
<dbReference type="AlphaFoldDB" id="A0A1Y2DD41"/>
<feature type="compositionally biased region" description="Basic and acidic residues" evidence="1">
    <location>
        <begin position="130"/>
        <end position="153"/>
    </location>
</feature>
<comment type="caution">
    <text evidence="2">The sequence shown here is derived from an EMBL/GenBank/DDBJ whole genome shotgun (WGS) entry which is preliminary data.</text>
</comment>
<sequence>MSSLSDLDFLNSLPASSTSSASPTAATAAAAAPPSLPDDYPLAPLFASLSASLDPTAPNSLANLSLSDNPEDLNEDAVKALLAKMEEADLAADGLEERLDGLLKSLDGMLGALGAEEGGDDDDEEEDEEKAEKVEENRADEAQEAVPEKEKEP</sequence>
<feature type="region of interest" description="Disordered" evidence="1">
    <location>
        <begin position="52"/>
        <end position="71"/>
    </location>
</feature>
<dbReference type="EMBL" id="MCGR01000083">
    <property type="protein sequence ID" value="ORY57117.1"/>
    <property type="molecule type" value="Genomic_DNA"/>
</dbReference>
<feature type="compositionally biased region" description="Acidic residues" evidence="1">
    <location>
        <begin position="117"/>
        <end position="129"/>
    </location>
</feature>
<feature type="region of interest" description="Disordered" evidence="1">
    <location>
        <begin position="112"/>
        <end position="153"/>
    </location>
</feature>
<proteinExistence type="predicted"/>
<name>A0A1Y2DD41_9BASI</name>
<feature type="compositionally biased region" description="Polar residues" evidence="1">
    <location>
        <begin position="57"/>
        <end position="68"/>
    </location>
</feature>
<gene>
    <name evidence="2" type="ORF">BCR35DRAFT_309706</name>
</gene>
<evidence type="ECO:0000313" key="3">
    <source>
        <dbReference type="Proteomes" id="UP000193467"/>
    </source>
</evidence>
<organism evidence="2 3">
    <name type="scientific">Leucosporidium creatinivorum</name>
    <dbReference type="NCBI Taxonomy" id="106004"/>
    <lineage>
        <taxon>Eukaryota</taxon>
        <taxon>Fungi</taxon>
        <taxon>Dikarya</taxon>
        <taxon>Basidiomycota</taxon>
        <taxon>Pucciniomycotina</taxon>
        <taxon>Microbotryomycetes</taxon>
        <taxon>Leucosporidiales</taxon>
        <taxon>Leucosporidium</taxon>
    </lineage>
</organism>
<keyword evidence="3" id="KW-1185">Reference proteome</keyword>
<accession>A0A1Y2DD41</accession>
<reference evidence="2 3" key="1">
    <citation type="submission" date="2016-07" db="EMBL/GenBank/DDBJ databases">
        <title>Pervasive Adenine N6-methylation of Active Genes in Fungi.</title>
        <authorList>
            <consortium name="DOE Joint Genome Institute"/>
            <person name="Mondo S.J."/>
            <person name="Dannebaum R.O."/>
            <person name="Kuo R.C."/>
            <person name="Labutti K."/>
            <person name="Haridas S."/>
            <person name="Kuo A."/>
            <person name="Salamov A."/>
            <person name="Ahrendt S.R."/>
            <person name="Lipzen A."/>
            <person name="Sullivan W."/>
            <person name="Andreopoulos W.B."/>
            <person name="Clum A."/>
            <person name="Lindquist E."/>
            <person name="Daum C."/>
            <person name="Ramamoorthy G.K."/>
            <person name="Gryganskyi A."/>
            <person name="Culley D."/>
            <person name="Magnuson J.K."/>
            <person name="James T.Y."/>
            <person name="O'Malley M.A."/>
            <person name="Stajich J.E."/>
            <person name="Spatafora J.W."/>
            <person name="Visel A."/>
            <person name="Grigoriev I.V."/>
        </authorList>
    </citation>
    <scope>NUCLEOTIDE SEQUENCE [LARGE SCALE GENOMIC DNA]</scope>
    <source>
        <strain evidence="2 3">62-1032</strain>
    </source>
</reference>
<feature type="region of interest" description="Disordered" evidence="1">
    <location>
        <begin position="14"/>
        <end position="43"/>
    </location>
</feature>
<evidence type="ECO:0000313" key="2">
    <source>
        <dbReference type="EMBL" id="ORY57117.1"/>
    </source>
</evidence>